<feature type="compositionally biased region" description="Polar residues" evidence="1">
    <location>
        <begin position="20"/>
        <end position="30"/>
    </location>
</feature>
<dbReference type="AlphaFoldDB" id="A0A0F7S2J2"/>
<feature type="region of interest" description="Disordered" evidence="1">
    <location>
        <begin position="1"/>
        <end position="30"/>
    </location>
</feature>
<dbReference type="Proteomes" id="UP000242770">
    <property type="component" value="Unassembled WGS sequence"/>
</dbReference>
<dbReference type="EMBL" id="CCFA01004637">
    <property type="protein sequence ID" value="CDS01838.1"/>
    <property type="molecule type" value="Genomic_DNA"/>
</dbReference>
<name>A0A0F7S2J2_9BASI</name>
<keyword evidence="3" id="KW-1185">Reference proteome</keyword>
<accession>A0A0F7S2J2</accession>
<sequence>MPSGDTRAAQSNHFDHRSARSPTLNLLGSTTSGVNFISATVPTTSPS</sequence>
<evidence type="ECO:0000256" key="1">
    <source>
        <dbReference type="SAM" id="MobiDB-lite"/>
    </source>
</evidence>
<proteinExistence type="predicted"/>
<evidence type="ECO:0000313" key="3">
    <source>
        <dbReference type="Proteomes" id="UP000242770"/>
    </source>
</evidence>
<reference evidence="3" key="1">
    <citation type="submission" date="2014-06" db="EMBL/GenBank/DDBJ databases">
        <authorList>
            <person name="Berkman P.J."/>
        </authorList>
    </citation>
    <scope>NUCLEOTIDE SEQUENCE [LARGE SCALE GENOMIC DNA]</scope>
</reference>
<gene>
    <name evidence="2" type="primary">SSCI76200.1</name>
</gene>
<protein>
    <submittedName>
        <fullName evidence="2">Uncharacterized protein</fullName>
    </submittedName>
</protein>
<evidence type="ECO:0000313" key="2">
    <source>
        <dbReference type="EMBL" id="CDS01838.1"/>
    </source>
</evidence>
<organism evidence="2 3">
    <name type="scientific">Sporisorium scitamineum</name>
    <dbReference type="NCBI Taxonomy" id="49012"/>
    <lineage>
        <taxon>Eukaryota</taxon>
        <taxon>Fungi</taxon>
        <taxon>Dikarya</taxon>
        <taxon>Basidiomycota</taxon>
        <taxon>Ustilaginomycotina</taxon>
        <taxon>Ustilaginomycetes</taxon>
        <taxon>Ustilaginales</taxon>
        <taxon>Ustilaginaceae</taxon>
        <taxon>Sporisorium</taxon>
    </lineage>
</organism>